<accession>A0A1T4NYP0</accession>
<dbReference type="Pfam" id="PF21010">
    <property type="entry name" value="HA2_C"/>
    <property type="match status" value="1"/>
</dbReference>
<dbReference type="InterPro" id="IPR011545">
    <property type="entry name" value="DEAD/DEAH_box_helicase_dom"/>
</dbReference>
<evidence type="ECO:0000256" key="2">
    <source>
        <dbReference type="ARBA" id="ARBA00022741"/>
    </source>
</evidence>
<comment type="similarity">
    <text evidence="1">Belongs to the DEAD box helicase family. DEAH subfamily.</text>
</comment>
<evidence type="ECO:0000259" key="8">
    <source>
        <dbReference type="PROSITE" id="PS51194"/>
    </source>
</evidence>
<sequence length="865" mass="96861">MAINYKKLPVYEQKQLILDQLAKNQVIVVQSTTGSGKTTQIPVILHEAGYSQDGVIAVTQPRRIAALSVSEFIAKQLKTTYPGLVGYKMRFEDKTDSSTKIKIMTDGILLQEMKLDPWMSKYSVIMIDEAHERSLNIDFCLGLLKRILAVRPDFKVIISSATMNAQAFSKYFNDCPIVTIETQVFPVTMVYDPPAIKPTTTTESGAQAILSKIESTIGRVLDNHEPGDILIFLPGEKIIKDCVQKLYNSSFRSKIHIVPLYGRLPKEEQEKVFDSAPFGKKKVVISTNIAETSVTINGITTVIDSGLAKLNFYNPKTYTSSLIETPVSKASCNQRRGRAGRTCSGTCYRLYKRTDFESRSEYTTEEIFRTDLSEVLLRMSELGITDFENFDFISKPEKENILGALETLNMLKALNPDRTLSSIGKLMVEFPLEPRVSRILVESIMNYPDVLDESVIAAAFLSTQSPFVLPPGEEMDARAAHHAFRDIQGDFVSYVKLFRRYQSMENKTRFCQNNYLDEKVMKEISSIRTQLEEEISALGIPVTGGGSMENYLCCISAGMIQFVCVRDGKENYRSLTTDHISIHPGSGMFRTSPLFIVAGEIVRTSRMFAMSVSPLTKALLAKIDPTLEKKLMSVRGAKGKSLTGNLEYTGSTFREQKGKPGRDDSYFGGKLDKNEKKKRDENSIGIGGEIFALEKVKGKKQAVLPYEKFKEALLSENDKNKLAALANLRGKLVLKGGFALTGEKFELIAKLVKNLNLTPVDAKSWPKNFNITLNDEKDGELLIQNLKYVLNLTMAKSRTKEFGFITLFSDSRGTYWFKVSRGFVTALNESLAALENLVDDAGQILNAVQKDKVNMLYRMLNSLYE</sequence>
<dbReference type="Pfam" id="PF00270">
    <property type="entry name" value="DEAD"/>
    <property type="match status" value="1"/>
</dbReference>
<dbReference type="InterPro" id="IPR001650">
    <property type="entry name" value="Helicase_C-like"/>
</dbReference>
<dbReference type="GO" id="GO:0016787">
    <property type="term" value="F:hydrolase activity"/>
    <property type="evidence" value="ECO:0007669"/>
    <property type="project" value="UniProtKB-KW"/>
</dbReference>
<reference evidence="9 10" key="1">
    <citation type="submission" date="2017-02" db="EMBL/GenBank/DDBJ databases">
        <authorList>
            <person name="Peterson S.W."/>
        </authorList>
    </citation>
    <scope>NUCLEOTIDE SEQUENCE [LARGE SCALE GENOMIC DNA]</scope>
    <source>
        <strain evidence="9 10">ATCC BAA-909</strain>
    </source>
</reference>
<feature type="domain" description="Helicase ATP-binding" evidence="7">
    <location>
        <begin position="18"/>
        <end position="181"/>
    </location>
</feature>
<dbReference type="InterPro" id="IPR027417">
    <property type="entry name" value="P-loop_NTPase"/>
</dbReference>
<dbReference type="SMART" id="SM00847">
    <property type="entry name" value="HA2"/>
    <property type="match status" value="1"/>
</dbReference>
<gene>
    <name evidence="9" type="ORF">SAMN02745152_01392</name>
</gene>
<dbReference type="PROSITE" id="PS51192">
    <property type="entry name" value="HELICASE_ATP_BIND_1"/>
    <property type="match status" value="1"/>
</dbReference>
<dbReference type="Gene3D" id="3.40.50.300">
    <property type="entry name" value="P-loop containing nucleotide triphosphate hydrolases"/>
    <property type="match status" value="2"/>
</dbReference>
<dbReference type="InterPro" id="IPR007502">
    <property type="entry name" value="Helicase-assoc_dom"/>
</dbReference>
<dbReference type="PROSITE" id="PS00690">
    <property type="entry name" value="DEAH_ATP_HELICASE"/>
    <property type="match status" value="1"/>
</dbReference>
<dbReference type="AlphaFoldDB" id="A0A1T4NYP0"/>
<dbReference type="RefSeq" id="WP_143592625.1">
    <property type="nucleotide sequence ID" value="NZ_FUXC01000007.1"/>
</dbReference>
<dbReference type="CDD" id="cd17917">
    <property type="entry name" value="DEXHc_RHA-like"/>
    <property type="match status" value="1"/>
</dbReference>
<evidence type="ECO:0000259" key="7">
    <source>
        <dbReference type="PROSITE" id="PS51192"/>
    </source>
</evidence>
<evidence type="ECO:0000256" key="6">
    <source>
        <dbReference type="SAM" id="MobiDB-lite"/>
    </source>
</evidence>
<evidence type="ECO:0000256" key="3">
    <source>
        <dbReference type="ARBA" id="ARBA00022801"/>
    </source>
</evidence>
<evidence type="ECO:0000256" key="4">
    <source>
        <dbReference type="ARBA" id="ARBA00022806"/>
    </source>
</evidence>
<keyword evidence="4 9" id="KW-0347">Helicase</keyword>
<keyword evidence="3" id="KW-0378">Hydrolase</keyword>
<organism evidence="9 10">
    <name type="scientific">Treponema berlinense</name>
    <dbReference type="NCBI Taxonomy" id="225004"/>
    <lineage>
        <taxon>Bacteria</taxon>
        <taxon>Pseudomonadati</taxon>
        <taxon>Spirochaetota</taxon>
        <taxon>Spirochaetia</taxon>
        <taxon>Spirochaetales</taxon>
        <taxon>Treponemataceae</taxon>
        <taxon>Treponema</taxon>
    </lineage>
</organism>
<dbReference type="SMART" id="SM00490">
    <property type="entry name" value="HELICc"/>
    <property type="match status" value="1"/>
</dbReference>
<dbReference type="Pfam" id="PF07717">
    <property type="entry name" value="OB_NTP_bind"/>
    <property type="match status" value="1"/>
</dbReference>
<dbReference type="GeneID" id="303367626"/>
<keyword evidence="2" id="KW-0547">Nucleotide-binding</keyword>
<dbReference type="Pfam" id="PF00271">
    <property type="entry name" value="Helicase_C"/>
    <property type="match status" value="1"/>
</dbReference>
<dbReference type="InterPro" id="IPR002464">
    <property type="entry name" value="DNA/RNA_helicase_DEAH_CS"/>
</dbReference>
<dbReference type="OrthoDB" id="9808833at2"/>
<evidence type="ECO:0000256" key="1">
    <source>
        <dbReference type="ARBA" id="ARBA00008792"/>
    </source>
</evidence>
<feature type="region of interest" description="Disordered" evidence="6">
    <location>
        <begin position="649"/>
        <end position="673"/>
    </location>
</feature>
<dbReference type="InterPro" id="IPR011709">
    <property type="entry name" value="DEAD-box_helicase_OB_fold"/>
</dbReference>
<dbReference type="GO" id="GO:0005524">
    <property type="term" value="F:ATP binding"/>
    <property type="evidence" value="ECO:0007669"/>
    <property type="project" value="UniProtKB-KW"/>
</dbReference>
<dbReference type="SUPFAM" id="SSF52540">
    <property type="entry name" value="P-loop containing nucleoside triphosphate hydrolases"/>
    <property type="match status" value="1"/>
</dbReference>
<evidence type="ECO:0000313" key="10">
    <source>
        <dbReference type="Proteomes" id="UP000190395"/>
    </source>
</evidence>
<evidence type="ECO:0000256" key="5">
    <source>
        <dbReference type="ARBA" id="ARBA00022840"/>
    </source>
</evidence>
<dbReference type="PROSITE" id="PS51194">
    <property type="entry name" value="HELICASE_CTER"/>
    <property type="match status" value="1"/>
</dbReference>
<dbReference type="SMART" id="SM00487">
    <property type="entry name" value="DEXDc"/>
    <property type="match status" value="1"/>
</dbReference>
<dbReference type="CDD" id="cd18791">
    <property type="entry name" value="SF2_C_RHA"/>
    <property type="match status" value="1"/>
</dbReference>
<keyword evidence="10" id="KW-1185">Reference proteome</keyword>
<dbReference type="GO" id="GO:0004386">
    <property type="term" value="F:helicase activity"/>
    <property type="evidence" value="ECO:0007669"/>
    <property type="project" value="UniProtKB-KW"/>
</dbReference>
<dbReference type="Proteomes" id="UP000190395">
    <property type="component" value="Unassembled WGS sequence"/>
</dbReference>
<dbReference type="STRING" id="225004.SAMN02745152_01392"/>
<feature type="compositionally biased region" description="Basic and acidic residues" evidence="6">
    <location>
        <begin position="654"/>
        <end position="673"/>
    </location>
</feature>
<feature type="domain" description="Helicase C-terminal" evidence="8">
    <location>
        <begin position="212"/>
        <end position="383"/>
    </location>
</feature>
<proteinExistence type="inferred from homology"/>
<dbReference type="InterPro" id="IPR014001">
    <property type="entry name" value="Helicase_ATP-bd"/>
</dbReference>
<dbReference type="PANTHER" id="PTHR18934:SF99">
    <property type="entry name" value="ATP-DEPENDENT RNA HELICASE DHX37-RELATED"/>
    <property type="match status" value="1"/>
</dbReference>
<dbReference type="PANTHER" id="PTHR18934">
    <property type="entry name" value="ATP-DEPENDENT RNA HELICASE"/>
    <property type="match status" value="1"/>
</dbReference>
<dbReference type="EMBL" id="FUXC01000007">
    <property type="protein sequence ID" value="SJZ84383.1"/>
    <property type="molecule type" value="Genomic_DNA"/>
</dbReference>
<keyword evidence="5" id="KW-0067">ATP-binding</keyword>
<dbReference type="GO" id="GO:0003723">
    <property type="term" value="F:RNA binding"/>
    <property type="evidence" value="ECO:0007669"/>
    <property type="project" value="TreeGrafter"/>
</dbReference>
<name>A0A1T4NYP0_9SPIR</name>
<dbReference type="Gene3D" id="1.20.120.1080">
    <property type="match status" value="1"/>
</dbReference>
<evidence type="ECO:0000313" key="9">
    <source>
        <dbReference type="EMBL" id="SJZ84383.1"/>
    </source>
</evidence>
<protein>
    <submittedName>
        <fullName evidence="9">RNA helicase HrpA</fullName>
    </submittedName>
</protein>